<dbReference type="Proteomes" id="UP000019109">
    <property type="component" value="Unassembled WGS sequence"/>
</dbReference>
<keyword evidence="3" id="KW-1185">Reference proteome</keyword>
<gene>
    <name evidence="2" type="ORF">JCM21531_3970</name>
</gene>
<feature type="transmembrane region" description="Helical" evidence="1">
    <location>
        <begin position="6"/>
        <end position="22"/>
    </location>
</feature>
<comment type="caution">
    <text evidence="2">The sequence shown here is derived from an EMBL/GenBank/DDBJ whole genome shotgun (WGS) entry which is preliminary data.</text>
</comment>
<name>W4VAZ5_9FIRM</name>
<evidence type="ECO:0000256" key="1">
    <source>
        <dbReference type="SAM" id="Phobius"/>
    </source>
</evidence>
<evidence type="ECO:0000313" key="3">
    <source>
        <dbReference type="Proteomes" id="UP000019109"/>
    </source>
</evidence>
<proteinExistence type="predicted"/>
<evidence type="ECO:0000313" key="2">
    <source>
        <dbReference type="EMBL" id="GAE90367.1"/>
    </source>
</evidence>
<accession>W4VAZ5</accession>
<organism evidence="2 3">
    <name type="scientific">Acetivibrio straminisolvens JCM 21531</name>
    <dbReference type="NCBI Taxonomy" id="1294263"/>
    <lineage>
        <taxon>Bacteria</taxon>
        <taxon>Bacillati</taxon>
        <taxon>Bacillota</taxon>
        <taxon>Clostridia</taxon>
        <taxon>Eubacteriales</taxon>
        <taxon>Oscillospiraceae</taxon>
        <taxon>Acetivibrio</taxon>
    </lineage>
</organism>
<keyword evidence="1" id="KW-1133">Transmembrane helix</keyword>
<dbReference type="RefSeq" id="WP_038290942.1">
    <property type="nucleotide sequence ID" value="NZ_BAVR01000067.1"/>
</dbReference>
<dbReference type="AlphaFoldDB" id="W4VAZ5"/>
<keyword evidence="1" id="KW-0812">Transmembrane</keyword>
<protein>
    <submittedName>
        <fullName evidence="2">Uncharacterized protein</fullName>
    </submittedName>
</protein>
<keyword evidence="1" id="KW-0472">Membrane</keyword>
<dbReference type="EMBL" id="BAVR01000067">
    <property type="protein sequence ID" value="GAE90367.1"/>
    <property type="molecule type" value="Genomic_DNA"/>
</dbReference>
<dbReference type="STRING" id="1294263.JCM21531_3970"/>
<reference evidence="2" key="1">
    <citation type="journal article" date="2014" name="Genome Announc.">
        <title>Draft Genome Sequence of Clostridium straminisolvens Strain JCM 21531T, Isolated from a Cellulose-Degrading Bacterial Community.</title>
        <authorList>
            <person name="Yuki M."/>
            <person name="Oshima K."/>
            <person name="Suda W."/>
            <person name="Sakamoto M."/>
            <person name="Kitamura K."/>
            <person name="Iida T."/>
            <person name="Hattori M."/>
            <person name="Ohkuma M."/>
        </authorList>
    </citation>
    <scope>NUCLEOTIDE SEQUENCE [LARGE SCALE GENOMIC DNA]</scope>
    <source>
        <strain evidence="2">JCM 21531</strain>
    </source>
</reference>
<sequence length="75" mass="8771">MKVKILNIIFIASLLLNVYFILKNANIHKIKEEESILSYLQLLNLEDEKEVSNDNVDITENNPIDNFLMNTSYQK</sequence>